<accession>A0A0B7NK73</accession>
<evidence type="ECO:0000313" key="3">
    <source>
        <dbReference type="Proteomes" id="UP000054107"/>
    </source>
</evidence>
<feature type="region of interest" description="Disordered" evidence="1">
    <location>
        <begin position="836"/>
        <end position="862"/>
    </location>
</feature>
<dbReference type="Proteomes" id="UP000054107">
    <property type="component" value="Unassembled WGS sequence"/>
</dbReference>
<sequence length="1523" mass="168790">MLVDFLDDIVYSMSCSIFTDNILECSPRANKNNEADNGADVHNDKINEINRICGSGNDSDDGFKLGSYHEQNIDQKISQPQRLAGDHYLENITYVSQSQQSTSCSDIQNKSSTIDSASISPSCDLSLSSEPLFDIVSSLATFNQATLTQNAFSEFLESSKIQSPNTATSKQDAQQTVSFQRFSVENLGTYSSKFGPPLAADDLELHNLLNDTQGVLNEPVQQPIHKDVASFREEESIANQNFNDVFEDVLADATTNNVRSAMVDTIHTVVNTGQNSIESNMAPSKEDPFMSASTMVNPTIATSLPNPVVDAVVDSMTNPIINTMDYLMTAPMNNANNKRNQDIVKKHCKNTFKRTPKKISKIKRSQYLKRLFKMNLEMETLQIPVVYSSPIHYLEVGNETKYGLLSTGEPDANIERAMNDKHNADINHSVLGESGPNCANVLAEKISFNVDDAMADTKVKQEGPSVDDNSRVIQSSLTCEVSVQSADATHSDLNRKEEPQVAREEIEGGSTTKKIHVTRTLVRQNAFLHESDDQISEQSSPHEAQVNAQDQEFVVSSLLSEASSVSEESAACGSFKDNISSGSQTVAASHADCNESLNNPTPDVRDIYTSEPHKSPNEVVLASTALDSADKNEDDVDNLESNVLNTLVQLAISVDDETIVTPPFFPSPSRRRSSEDINTEFGQRFTETQESLLVDSLRPIKRTRESIPDIGDTAKEFIPAVKRQRKQPSDFLTDNCKTNNFDEDLEPSKADLIKIIGPNHAVLYDCVATDKHNAGATDSFTGENDPNDIDTVGEEISFDVDDAMADTKVKQKGSSADDDSRIIRLPLAYEANDVQSADATHSDLNRKEESQVAREDIEGESTTKKIHVTRTLVRQNAFLHESGDQISEQSSPHEAQVNALDQEFVVSSLLPEASSVSEESAVCGSFKDNISSGSQTVAASHADRNESLNNPTPDVRDIYTSEPHKSPNEVVLASTALDSADKNEDDVDNLESNVLNTLVQLAISVDDETIVTPPFFPSPSRRRSSEDINTEFGQRFTETQESLLVDSLRPIKRTRESIPDIGDTAKEFIPAVKRQRKQPSDFLTDNCKTNNFDEDLEPSKADLIKIIGPNHAVLYDCVATDKHNTDASDSFTGESDPSGFDIAMADTMVKQKGSPADDDSRIIRSPLTYEANDVNSADATHNYLNREKESQVAPEEIEDNEFQKRFDIKQNQVQSDEATIFEANESSRPTMLTEMNLVMDDLSLKVRGTTIYRFPTASRYPYTVRLTEFVMAFFQEFVFKRTYNKSILKDTNVRSQIGLRFEQSEGSSMTLYDLNVNASTDKSGKKKVVEVPLGLEAVNQYKKVLIFLYDFQKERRPMEYPSPKQTKMLLDLIKNDAFKALQEDVVIAVTNPSIDRLQEFEGLILNLVYNSREVASQIYDVNNKLVRLQCEQQQSIHSIENYRQQSIQDTAVLVGSAVNNEVSLPQASASVPCLIQPSPLFSAPAPVASLHQVQRQVTIQPAPVSAKNIVITHRIIEQRPKKK</sequence>
<evidence type="ECO:0000313" key="2">
    <source>
        <dbReference type="EMBL" id="CEP15767.1"/>
    </source>
</evidence>
<reference evidence="2 3" key="1">
    <citation type="submission" date="2014-09" db="EMBL/GenBank/DDBJ databases">
        <authorList>
            <person name="Ellenberger Sabrina"/>
        </authorList>
    </citation>
    <scope>NUCLEOTIDE SEQUENCE [LARGE SCALE GENOMIC DNA]</scope>
    <source>
        <strain evidence="2 3">CBS 412.66</strain>
    </source>
</reference>
<feature type="region of interest" description="Disordered" evidence="1">
    <location>
        <begin position="484"/>
        <end position="512"/>
    </location>
</feature>
<feature type="compositionally biased region" description="Basic and acidic residues" evidence="1">
    <location>
        <begin position="489"/>
        <end position="506"/>
    </location>
</feature>
<evidence type="ECO:0000256" key="1">
    <source>
        <dbReference type="SAM" id="MobiDB-lite"/>
    </source>
</evidence>
<keyword evidence="3" id="KW-1185">Reference proteome</keyword>
<dbReference type="EMBL" id="LN732614">
    <property type="protein sequence ID" value="CEP15767.1"/>
    <property type="molecule type" value="Genomic_DNA"/>
</dbReference>
<feature type="compositionally biased region" description="Basic and acidic residues" evidence="1">
    <location>
        <begin position="840"/>
        <end position="856"/>
    </location>
</feature>
<dbReference type="OrthoDB" id="2409254at2759"/>
<protein>
    <submittedName>
        <fullName evidence="2">Uncharacterized protein</fullName>
    </submittedName>
</protein>
<dbReference type="STRING" id="35722.A0A0B7NK73"/>
<organism evidence="2 3">
    <name type="scientific">Parasitella parasitica</name>
    <dbReference type="NCBI Taxonomy" id="35722"/>
    <lineage>
        <taxon>Eukaryota</taxon>
        <taxon>Fungi</taxon>
        <taxon>Fungi incertae sedis</taxon>
        <taxon>Mucoromycota</taxon>
        <taxon>Mucoromycotina</taxon>
        <taxon>Mucoromycetes</taxon>
        <taxon>Mucorales</taxon>
        <taxon>Mucorineae</taxon>
        <taxon>Mucoraceae</taxon>
        <taxon>Parasitella</taxon>
    </lineage>
</organism>
<proteinExistence type="predicted"/>
<gene>
    <name evidence="2" type="primary">PARPA_10007.1 scaffold 39144</name>
</gene>
<name>A0A0B7NK73_9FUNG</name>